<dbReference type="VEuPathDB" id="HostDB:ENSMMUG00000062422"/>
<dbReference type="AlphaFoldDB" id="A0A5F7ZZD1"/>
<dbReference type="PANTHER" id="PTHR12138">
    <property type="entry name" value="PRIMATE-EXPANDED PROTEIN FAMILY"/>
    <property type="match status" value="1"/>
</dbReference>
<evidence type="ECO:0000313" key="2">
    <source>
        <dbReference type="Proteomes" id="UP000006718"/>
    </source>
</evidence>
<reference evidence="2" key="1">
    <citation type="journal article" date="2007" name="Science">
        <title>Evolutionary and biomedical insights from the rhesus macaque genome.</title>
        <authorList>
            <person name="Gibbs R.A."/>
            <person name="Rogers J."/>
            <person name="Katze M.G."/>
            <person name="Bumgarner R."/>
            <person name="Weinstock G.M."/>
            <person name="Mardis E.R."/>
            <person name="Remington K.A."/>
            <person name="Strausberg R.L."/>
            <person name="Venter J.C."/>
            <person name="Wilson R.K."/>
            <person name="Batzer M.A."/>
            <person name="Bustamante C.D."/>
            <person name="Eichler E.E."/>
            <person name="Hahn M.W."/>
            <person name="Hardison R.C."/>
            <person name="Makova K.D."/>
            <person name="Miller W."/>
            <person name="Milosavljevic A."/>
            <person name="Palermo R.E."/>
            <person name="Siepel A."/>
            <person name="Sikela J.M."/>
            <person name="Attaway T."/>
            <person name="Bell S."/>
            <person name="Bernard K.E."/>
            <person name="Buhay C.J."/>
            <person name="Chandrabose M.N."/>
            <person name="Dao M."/>
            <person name="Davis C."/>
            <person name="Delehaunty K.D."/>
            <person name="Ding Y."/>
            <person name="Dinh H.H."/>
            <person name="Dugan-Rocha S."/>
            <person name="Fulton L.A."/>
            <person name="Gabisi R.A."/>
            <person name="Garner T.T."/>
            <person name="Godfrey J."/>
            <person name="Hawes A.C."/>
            <person name="Hernandez J."/>
            <person name="Hines S."/>
            <person name="Holder M."/>
            <person name="Hume J."/>
            <person name="Jhangiani S.N."/>
            <person name="Joshi V."/>
            <person name="Khan Z.M."/>
            <person name="Kirkness E.F."/>
            <person name="Cree A."/>
            <person name="Fowler R.G."/>
            <person name="Lee S."/>
            <person name="Lewis L.R."/>
            <person name="Li Z."/>
            <person name="Liu Y.-S."/>
            <person name="Moore S.M."/>
            <person name="Muzny D."/>
            <person name="Nazareth L.V."/>
            <person name="Ngo D.N."/>
            <person name="Okwuonu G.O."/>
            <person name="Pai G."/>
            <person name="Parker D."/>
            <person name="Paul H.A."/>
            <person name="Pfannkoch C."/>
            <person name="Pohl C.S."/>
            <person name="Rogers Y.-H.C."/>
            <person name="Ruiz S.J."/>
            <person name="Sabo A."/>
            <person name="Santibanez J."/>
            <person name="Schneider B.W."/>
            <person name="Smith S.M."/>
            <person name="Sodergren E."/>
            <person name="Svatek A.F."/>
            <person name="Utterback T.R."/>
            <person name="Vattathil S."/>
            <person name="Warren W."/>
            <person name="White C.S."/>
            <person name="Chinwalla A.T."/>
            <person name="Feng Y."/>
            <person name="Halpern A.L."/>
            <person name="Hillier L.W."/>
            <person name="Huang X."/>
            <person name="Minx P."/>
            <person name="Nelson J.O."/>
            <person name="Pepin K.H."/>
            <person name="Qin X."/>
            <person name="Sutton G.G."/>
            <person name="Venter E."/>
            <person name="Walenz B.P."/>
            <person name="Wallis J.W."/>
            <person name="Worley K.C."/>
            <person name="Yang S.-P."/>
            <person name="Jones S.M."/>
            <person name="Marra M.A."/>
            <person name="Rocchi M."/>
            <person name="Schein J.E."/>
            <person name="Baertsch R."/>
            <person name="Clarke L."/>
            <person name="Csuros M."/>
            <person name="Glasscock J."/>
            <person name="Harris R.A."/>
            <person name="Havlak P."/>
            <person name="Jackson A.R."/>
            <person name="Jiang H."/>
            <person name="Liu Y."/>
            <person name="Messina D.N."/>
            <person name="Shen Y."/>
            <person name="Song H.X.-Z."/>
            <person name="Wylie T."/>
            <person name="Zhang L."/>
            <person name="Birney E."/>
            <person name="Han K."/>
            <person name="Konkel M.K."/>
            <person name="Lee J."/>
            <person name="Smit A.F.A."/>
            <person name="Ullmer B."/>
            <person name="Wang H."/>
            <person name="Xing J."/>
            <person name="Burhans R."/>
            <person name="Cheng Z."/>
            <person name="Karro J.E."/>
            <person name="Ma J."/>
            <person name="Raney B."/>
            <person name="She X."/>
            <person name="Cox M.J."/>
            <person name="Demuth J.P."/>
            <person name="Dumas L.J."/>
            <person name="Han S.-G."/>
            <person name="Hopkins J."/>
            <person name="Karimpour-Fard A."/>
            <person name="Kim Y.H."/>
            <person name="Pollack J.R."/>
            <person name="Vinar T."/>
            <person name="Addo-Quaye C."/>
            <person name="Degenhardt J."/>
            <person name="Denby A."/>
            <person name="Hubisz M.J."/>
            <person name="Indap A."/>
            <person name="Kosiol C."/>
            <person name="Lahn B.T."/>
            <person name="Lawson H.A."/>
            <person name="Marklein A."/>
            <person name="Nielsen R."/>
            <person name="Vallender E.J."/>
            <person name="Clark A.G."/>
            <person name="Ferguson B."/>
            <person name="Hernandez R.D."/>
            <person name="Hirani K."/>
            <person name="Kehrer-Sawatzki H."/>
            <person name="Kolb J."/>
            <person name="Patil S."/>
            <person name="Pu L.-L."/>
            <person name="Ren Y."/>
            <person name="Smith D.G."/>
            <person name="Wheeler D.A."/>
            <person name="Schenck I."/>
            <person name="Ball E.V."/>
            <person name="Chen R."/>
            <person name="Cooper D.N."/>
            <person name="Giardine B."/>
            <person name="Hsu F."/>
            <person name="Kent W.J."/>
            <person name="Lesk A."/>
            <person name="Nelson D.L."/>
            <person name="O'brien W.E."/>
            <person name="Pruefer K."/>
            <person name="Stenson P.D."/>
            <person name="Wallace J.C."/>
            <person name="Ke H."/>
            <person name="Liu X.-M."/>
            <person name="Wang P."/>
            <person name="Xiang A.P."/>
            <person name="Yang F."/>
            <person name="Barber G.P."/>
            <person name="Haussler D."/>
            <person name="Karolchik D."/>
            <person name="Kern A.D."/>
            <person name="Kuhn R.M."/>
            <person name="Smith K.E."/>
            <person name="Zwieg A.S."/>
        </authorList>
    </citation>
    <scope>NUCLEOTIDE SEQUENCE [LARGE SCALE GENOMIC DNA]</scope>
    <source>
        <strain evidence="2">17573</strain>
    </source>
</reference>
<reference evidence="1" key="2">
    <citation type="submission" date="2019-01" db="EMBL/GenBank/DDBJ databases">
        <authorList>
            <person name="Graves T."/>
            <person name="Eichler E.E."/>
            <person name="Wilson R.K."/>
        </authorList>
    </citation>
    <scope>NUCLEOTIDE SEQUENCE [LARGE SCALE GENOMIC DNA]</scope>
    <source>
        <strain evidence="1">17573</strain>
    </source>
</reference>
<accession>A0A5F7ZZD1</accession>
<dbReference type="PANTHER" id="PTHR12138:SF155">
    <property type="entry name" value="DOWN SYNDROME CRITICAL REGION PROTEIN 8"/>
    <property type="match status" value="1"/>
</dbReference>
<dbReference type="OMA" id="VEIEFHY"/>
<evidence type="ECO:0000313" key="1">
    <source>
        <dbReference type="Ensembl" id="ENSMMUP00000069997.1"/>
    </source>
</evidence>
<reference evidence="1" key="4">
    <citation type="submission" date="2025-09" db="UniProtKB">
        <authorList>
            <consortium name="Ensembl"/>
        </authorList>
    </citation>
    <scope>IDENTIFICATION</scope>
    <source>
        <strain evidence="1">17573</strain>
    </source>
</reference>
<reference evidence="1" key="3">
    <citation type="submission" date="2025-08" db="UniProtKB">
        <authorList>
            <consortium name="Ensembl"/>
        </authorList>
    </citation>
    <scope>IDENTIFICATION</scope>
    <source>
        <strain evidence="1">17573</strain>
    </source>
</reference>
<dbReference type="PRINTS" id="PR02045">
    <property type="entry name" value="F138DOMAIN"/>
</dbReference>
<dbReference type="Proteomes" id="UP000006718">
    <property type="component" value="Chromosome 19"/>
</dbReference>
<dbReference type="GeneTree" id="ENSGT01120000271815"/>
<dbReference type="Ensembl" id="ENSMMUT00000086206.1">
    <property type="protein sequence ID" value="ENSMMUP00000069997.1"/>
    <property type="gene ID" value="ENSMMUG00000062422.1"/>
</dbReference>
<keyword evidence="2" id="KW-1185">Reference proteome</keyword>
<protein>
    <submittedName>
        <fullName evidence="1">Uncharacterized protein</fullName>
    </submittedName>
</protein>
<name>A0A5F7ZZD1_MACMU</name>
<dbReference type="InParanoid" id="A0A5F7ZZD1"/>
<sequence length="120" mass="12564">MISAHCNLCLPGSSDSSALASQVAGTTGGCHHVCLIFVFLLETGFHHVGQAGLELLTSGYPPASASQNAGITGMSHHAWPQTFLSIDPRYLDKLNQLSTRKCLNWLGAVTHACNSSTLGG</sequence>
<proteinExistence type="predicted"/>
<dbReference type="Bgee" id="ENSMMUG00000062422">
    <property type="expression patterns" value="Expressed in adipose tissue and 7 other cell types or tissues"/>
</dbReference>
<organism evidence="1 2">
    <name type="scientific">Macaca mulatta</name>
    <name type="common">Rhesus macaque</name>
    <dbReference type="NCBI Taxonomy" id="9544"/>
    <lineage>
        <taxon>Eukaryota</taxon>
        <taxon>Metazoa</taxon>
        <taxon>Chordata</taxon>
        <taxon>Craniata</taxon>
        <taxon>Vertebrata</taxon>
        <taxon>Euteleostomi</taxon>
        <taxon>Mammalia</taxon>
        <taxon>Eutheria</taxon>
        <taxon>Euarchontoglires</taxon>
        <taxon>Primates</taxon>
        <taxon>Haplorrhini</taxon>
        <taxon>Catarrhini</taxon>
        <taxon>Cercopithecidae</taxon>
        <taxon>Cercopithecinae</taxon>
        <taxon>Macaca</taxon>
    </lineage>
</organism>